<dbReference type="PANTHER" id="PTHR10683">
    <property type="entry name" value="TRANSALDOLASE"/>
    <property type="match status" value="1"/>
</dbReference>
<dbReference type="PANTHER" id="PTHR10683:SF18">
    <property type="entry name" value="TRANSALDOLASE"/>
    <property type="match status" value="1"/>
</dbReference>
<organism evidence="4 5">
    <name type="scientific">Gymnopilus junonius</name>
    <name type="common">Spectacular rustgill mushroom</name>
    <name type="synonym">Gymnopilus spectabilis subsp. junonius</name>
    <dbReference type="NCBI Taxonomy" id="109634"/>
    <lineage>
        <taxon>Eukaryota</taxon>
        <taxon>Fungi</taxon>
        <taxon>Dikarya</taxon>
        <taxon>Basidiomycota</taxon>
        <taxon>Agaricomycotina</taxon>
        <taxon>Agaricomycetes</taxon>
        <taxon>Agaricomycetidae</taxon>
        <taxon>Agaricales</taxon>
        <taxon>Agaricineae</taxon>
        <taxon>Hymenogastraceae</taxon>
        <taxon>Gymnopilus</taxon>
    </lineage>
</organism>
<dbReference type="AlphaFoldDB" id="A0A9P5N865"/>
<sequence length="377" mass="40700">MSLPPSTLFTALDAVREAGIVVASDGAEYHKIGAFDPIDATTNPSLVCAAVSKPEYSHLVDQAVAYALRTIPSGTVEEKKELALDRLLVEVGVQILSIIPGRVSLSVDPRLGSSYSSLVTRSRALVKLVDELQIHRSRVLIKIPATPSGIHAAHTLETEDGIHTNLTLVFSLVQALACAQAGVSVISPFIGRVKDWWSVRAIAEGNSEGLDNQPLSEHPGIRLVHRIKQAYKQYGYTTQIMAAGFRKPEEIVELSRYGKSGGPDIVTLPPDLLEGLQKMEGEHDLGKGLISTKEEADVSQTAPAYFTSDGPTKEGWAAFDRDSQLEAISLDKVPEGLAKFSGDAVKLEEKVRGLIESSTHDHRAPPTSSFPSKMFMS</sequence>
<accession>A0A9P5N865</accession>
<dbReference type="PROSITE" id="PS00958">
    <property type="entry name" value="TRANSALDOLASE_2"/>
    <property type="match status" value="1"/>
</dbReference>
<keyword evidence="1" id="KW-0704">Schiff base</keyword>
<dbReference type="GO" id="GO:0006098">
    <property type="term" value="P:pentose-phosphate shunt"/>
    <property type="evidence" value="ECO:0007669"/>
    <property type="project" value="UniProtKB-KW"/>
</dbReference>
<dbReference type="Pfam" id="PF00923">
    <property type="entry name" value="TAL_FSA"/>
    <property type="match status" value="1"/>
</dbReference>
<evidence type="ECO:0000256" key="1">
    <source>
        <dbReference type="ARBA" id="ARBA00023270"/>
    </source>
</evidence>
<dbReference type="GO" id="GO:0005975">
    <property type="term" value="P:carbohydrate metabolic process"/>
    <property type="evidence" value="ECO:0007669"/>
    <property type="project" value="InterPro"/>
</dbReference>
<dbReference type="Gene3D" id="3.20.20.70">
    <property type="entry name" value="Aldolase class I"/>
    <property type="match status" value="1"/>
</dbReference>
<name>A0A9P5N865_GYMJU</name>
<proteinExistence type="predicted"/>
<comment type="function">
    <text evidence="2">Catalyzes the rate-limiting step of the non-oxidative phase in the pentose phosphate pathway. Catalyzes the reversible conversion of sedheptulose-7-phosphate and D-glyceraldehyde 3-phosphate into erythrose-4-phosphate and beta-D-fructose 6-phosphate.</text>
</comment>
<dbReference type="InterPro" id="IPR018225">
    <property type="entry name" value="Transaldolase_AS"/>
</dbReference>
<dbReference type="SUPFAM" id="SSF51569">
    <property type="entry name" value="Aldolase"/>
    <property type="match status" value="1"/>
</dbReference>
<dbReference type="EMBL" id="JADNYJ010000245">
    <property type="protein sequence ID" value="KAF8873171.1"/>
    <property type="molecule type" value="Genomic_DNA"/>
</dbReference>
<keyword evidence="5" id="KW-1185">Reference proteome</keyword>
<dbReference type="OrthoDB" id="2015515at2759"/>
<reference evidence="4" key="1">
    <citation type="submission" date="2020-11" db="EMBL/GenBank/DDBJ databases">
        <authorList>
            <consortium name="DOE Joint Genome Institute"/>
            <person name="Ahrendt S."/>
            <person name="Riley R."/>
            <person name="Andreopoulos W."/>
            <person name="LaButti K."/>
            <person name="Pangilinan J."/>
            <person name="Ruiz-duenas F.J."/>
            <person name="Barrasa J.M."/>
            <person name="Sanchez-Garcia M."/>
            <person name="Camarero S."/>
            <person name="Miyauchi S."/>
            <person name="Serrano A."/>
            <person name="Linde D."/>
            <person name="Babiker R."/>
            <person name="Drula E."/>
            <person name="Ayuso-Fernandez I."/>
            <person name="Pacheco R."/>
            <person name="Padilla G."/>
            <person name="Ferreira P."/>
            <person name="Barriuso J."/>
            <person name="Kellner H."/>
            <person name="Castanera R."/>
            <person name="Alfaro M."/>
            <person name="Ramirez L."/>
            <person name="Pisabarro A.G."/>
            <person name="Kuo A."/>
            <person name="Tritt A."/>
            <person name="Lipzen A."/>
            <person name="He G."/>
            <person name="Yan M."/>
            <person name="Ng V."/>
            <person name="Cullen D."/>
            <person name="Martin F."/>
            <person name="Rosso M.-N."/>
            <person name="Henrissat B."/>
            <person name="Hibbett D."/>
            <person name="Martinez A.T."/>
            <person name="Grigoriev I.V."/>
        </authorList>
    </citation>
    <scope>NUCLEOTIDE SEQUENCE</scope>
    <source>
        <strain evidence="4">AH 44721</strain>
    </source>
</reference>
<protein>
    <recommendedName>
        <fullName evidence="2">Transaldolase</fullName>
        <ecNumber evidence="2">2.2.1.2</ecNumber>
    </recommendedName>
</protein>
<dbReference type="Proteomes" id="UP000724874">
    <property type="component" value="Unassembled WGS sequence"/>
</dbReference>
<comment type="catalytic activity">
    <reaction evidence="2">
        <text>D-sedoheptulose 7-phosphate + D-glyceraldehyde 3-phosphate = D-erythrose 4-phosphate + beta-D-fructose 6-phosphate</text>
        <dbReference type="Rhea" id="RHEA:17053"/>
        <dbReference type="ChEBI" id="CHEBI:16897"/>
        <dbReference type="ChEBI" id="CHEBI:57483"/>
        <dbReference type="ChEBI" id="CHEBI:57634"/>
        <dbReference type="ChEBI" id="CHEBI:59776"/>
        <dbReference type="EC" id="2.2.1.2"/>
    </reaction>
</comment>
<evidence type="ECO:0000313" key="5">
    <source>
        <dbReference type="Proteomes" id="UP000724874"/>
    </source>
</evidence>
<evidence type="ECO:0000256" key="3">
    <source>
        <dbReference type="SAM" id="MobiDB-lite"/>
    </source>
</evidence>
<gene>
    <name evidence="4" type="ORF">CPB84DRAFT_1690916</name>
</gene>
<evidence type="ECO:0000313" key="4">
    <source>
        <dbReference type="EMBL" id="KAF8873171.1"/>
    </source>
</evidence>
<dbReference type="PROSITE" id="PS01054">
    <property type="entry name" value="TRANSALDOLASE_1"/>
    <property type="match status" value="1"/>
</dbReference>
<comment type="pathway">
    <text evidence="2">Carbohydrate degradation; pentose phosphate pathway; D-glyceraldehyde 3-phosphate and beta-D-fructose 6-phosphate from D-ribose 5-phosphate and D-xylulose 5-phosphate (non-oxidative stage): step 2/3.</text>
</comment>
<dbReference type="EC" id="2.2.1.2" evidence="2"/>
<keyword evidence="2" id="KW-0570">Pentose shunt</keyword>
<feature type="region of interest" description="Disordered" evidence="3">
    <location>
        <begin position="356"/>
        <end position="377"/>
    </location>
</feature>
<evidence type="ECO:0000256" key="2">
    <source>
        <dbReference type="RuleBase" id="RU000501"/>
    </source>
</evidence>
<dbReference type="GO" id="GO:0004801">
    <property type="term" value="F:transaldolase activity"/>
    <property type="evidence" value="ECO:0007669"/>
    <property type="project" value="UniProtKB-EC"/>
</dbReference>
<comment type="caution">
    <text evidence="4">The sequence shown here is derived from an EMBL/GenBank/DDBJ whole genome shotgun (WGS) entry which is preliminary data.</text>
</comment>
<keyword evidence="2" id="KW-0808">Transferase</keyword>
<dbReference type="InterPro" id="IPR001585">
    <property type="entry name" value="TAL/FSA"/>
</dbReference>
<dbReference type="InterPro" id="IPR013785">
    <property type="entry name" value="Aldolase_TIM"/>
</dbReference>